<keyword evidence="2" id="KW-0418">Kinase</keyword>
<proteinExistence type="predicted"/>
<dbReference type="InterPro" id="IPR012893">
    <property type="entry name" value="HipA-like_C"/>
</dbReference>
<feature type="domain" description="HipA-like C-terminal" evidence="3">
    <location>
        <begin position="20"/>
        <end position="233"/>
    </location>
</feature>
<evidence type="ECO:0000313" key="5">
    <source>
        <dbReference type="Proteomes" id="UP001241072"/>
    </source>
</evidence>
<evidence type="ECO:0000256" key="2">
    <source>
        <dbReference type="ARBA" id="ARBA00022777"/>
    </source>
</evidence>
<evidence type="ECO:0000259" key="3">
    <source>
        <dbReference type="Pfam" id="PF07804"/>
    </source>
</evidence>
<keyword evidence="1" id="KW-0808">Transferase</keyword>
<evidence type="ECO:0000313" key="4">
    <source>
        <dbReference type="EMBL" id="MDO7880645.1"/>
    </source>
</evidence>
<gene>
    <name evidence="4" type="ORF">Q5716_00225</name>
</gene>
<reference evidence="4 5" key="1">
    <citation type="submission" date="2023-07" db="EMBL/GenBank/DDBJ databases">
        <title>Protaetiibacter sp. nov WY-16 isolated from soil.</title>
        <authorList>
            <person name="Liu B."/>
            <person name="Wan Y."/>
        </authorList>
    </citation>
    <scope>NUCLEOTIDE SEQUENCE [LARGE SCALE GENOMIC DNA]</scope>
    <source>
        <strain evidence="4 5">WY-16</strain>
    </source>
</reference>
<accession>A0ABT9BMK6</accession>
<evidence type="ECO:0000256" key="1">
    <source>
        <dbReference type="ARBA" id="ARBA00022679"/>
    </source>
</evidence>
<dbReference type="RefSeq" id="WP_305001076.1">
    <property type="nucleotide sequence ID" value="NZ_JAUQUB010000001.1"/>
</dbReference>
<dbReference type="EMBL" id="JAUQUB010000001">
    <property type="protein sequence ID" value="MDO7880645.1"/>
    <property type="molecule type" value="Genomic_DNA"/>
</dbReference>
<sequence length="312" mass="34192">MAGYERVDVSDWKFAVEETAGRSEKVWLVDPADSEEPRNRWLFKPVTIHKDGSIQCGDLSEKIAAEVASLLGVPSAEIRLAKRAGRDGSLSRNIRPRGYELHSGHVWMSASPDVPYPGLGWVNKGRAAAGYSLRNVLDSLRDIGAPPESKGAIRGAQETFVSYLALDAIIANADRHENNWGILRPIVGDAKTLLAPAYDNENSLGYQLPDAHKTLILDGAKSGGVEGWATRGQAVRFHHTSEAMPDLVAFAANAIKEVGTQDEWEQKLGDFEFDLVEEMVSAIPQMSSVARTFAVKLTHTNIERLRHAIRDA</sequence>
<name>A0ABT9BMK6_9MICO</name>
<dbReference type="Pfam" id="PF07804">
    <property type="entry name" value="HipA_C"/>
    <property type="match status" value="1"/>
</dbReference>
<keyword evidence="5" id="KW-1185">Reference proteome</keyword>
<dbReference type="Gene3D" id="1.10.1070.20">
    <property type="match status" value="1"/>
</dbReference>
<comment type="caution">
    <text evidence="4">The sequence shown here is derived from an EMBL/GenBank/DDBJ whole genome shotgun (WGS) entry which is preliminary data.</text>
</comment>
<dbReference type="Proteomes" id="UP001241072">
    <property type="component" value="Unassembled WGS sequence"/>
</dbReference>
<protein>
    <submittedName>
        <fullName evidence="4">HipA domain-containing protein</fullName>
    </submittedName>
</protein>
<organism evidence="4 5">
    <name type="scientific">Antiquaquibacter soli</name>
    <dbReference type="NCBI Taxonomy" id="3064523"/>
    <lineage>
        <taxon>Bacteria</taxon>
        <taxon>Bacillati</taxon>
        <taxon>Actinomycetota</taxon>
        <taxon>Actinomycetes</taxon>
        <taxon>Micrococcales</taxon>
        <taxon>Microbacteriaceae</taxon>
        <taxon>Antiquaquibacter</taxon>
    </lineage>
</organism>